<organism evidence="18 20">
    <name type="scientific">Bursaphelenchus xylophilus</name>
    <name type="common">Pinewood nematode worm</name>
    <name type="synonym">Aphelenchoides xylophilus</name>
    <dbReference type="NCBI Taxonomy" id="6326"/>
    <lineage>
        <taxon>Eukaryota</taxon>
        <taxon>Metazoa</taxon>
        <taxon>Ecdysozoa</taxon>
        <taxon>Nematoda</taxon>
        <taxon>Chromadorea</taxon>
        <taxon>Rhabditida</taxon>
        <taxon>Tylenchina</taxon>
        <taxon>Tylenchomorpha</taxon>
        <taxon>Aphelenchoidea</taxon>
        <taxon>Aphelenchoididae</taxon>
        <taxon>Bursaphelenchus</taxon>
    </lineage>
</organism>
<evidence type="ECO:0000256" key="13">
    <source>
        <dbReference type="ARBA" id="ARBA00023136"/>
    </source>
</evidence>
<dbReference type="WBParaSite" id="BXY_0671600.1">
    <property type="protein sequence ID" value="BXY_0671600.1"/>
    <property type="gene ID" value="BXY_0671600"/>
</dbReference>
<gene>
    <name evidence="17" type="ORF">BXYJ_LOCUS257</name>
</gene>
<dbReference type="Proteomes" id="UP000095284">
    <property type="component" value="Unplaced"/>
</dbReference>
<evidence type="ECO:0000256" key="5">
    <source>
        <dbReference type="ARBA" id="ARBA00018684"/>
    </source>
</evidence>
<keyword evidence="9" id="KW-0999">Mitochondrion inner membrane</keyword>
<keyword evidence="6" id="KW-0813">Transport</keyword>
<dbReference type="CDD" id="cd20263">
    <property type="entry name" value="Complex1_LYR_NDUFB9_LYRM3"/>
    <property type="match status" value="1"/>
</dbReference>
<evidence type="ECO:0000256" key="14">
    <source>
        <dbReference type="ARBA" id="ARBA00030192"/>
    </source>
</evidence>
<evidence type="ECO:0000313" key="18">
    <source>
        <dbReference type="Proteomes" id="UP000095284"/>
    </source>
</evidence>
<proteinExistence type="inferred from homology"/>
<evidence type="ECO:0000256" key="6">
    <source>
        <dbReference type="ARBA" id="ARBA00022448"/>
    </source>
</evidence>
<dbReference type="InterPro" id="IPR045292">
    <property type="entry name" value="Complex1_LYR_NDUFB9_LYRM3"/>
</dbReference>
<dbReference type="AlphaFoldDB" id="A0A1I7S141"/>
<reference evidence="17" key="2">
    <citation type="submission" date="2020-09" db="EMBL/GenBank/DDBJ databases">
        <authorList>
            <person name="Kikuchi T."/>
        </authorList>
    </citation>
    <scope>NUCLEOTIDE SEQUENCE</scope>
    <source>
        <strain evidence="17">Ka4C1</strain>
    </source>
</reference>
<comment type="function">
    <text evidence="1">Accessory subunit of the mitochondrial membrane respiratory chain NADH dehydrogenase (Complex I), that is believed to be not involved in catalysis. Complex I functions in the transfer of electrons from NADH to the respiratory chain. The immediate electron acceptor for the enzyme is believed to be ubiquinone.</text>
</comment>
<dbReference type="Pfam" id="PF05347">
    <property type="entry name" value="Complex1_LYR"/>
    <property type="match status" value="1"/>
</dbReference>
<evidence type="ECO:0000259" key="16">
    <source>
        <dbReference type="Pfam" id="PF05347"/>
    </source>
</evidence>
<evidence type="ECO:0000313" key="20">
    <source>
        <dbReference type="WBParaSite" id="BXY_0671600.1"/>
    </source>
</evidence>
<evidence type="ECO:0000256" key="10">
    <source>
        <dbReference type="ARBA" id="ARBA00022982"/>
    </source>
</evidence>
<keyword evidence="13" id="KW-0472">Membrane</keyword>
<evidence type="ECO:0000313" key="19">
    <source>
        <dbReference type="Proteomes" id="UP000659654"/>
    </source>
</evidence>
<keyword evidence="8" id="KW-0679">Respiratory chain</keyword>
<dbReference type="EMBL" id="CAJFCV020000001">
    <property type="protein sequence ID" value="CAG9079942.1"/>
    <property type="molecule type" value="Genomic_DNA"/>
</dbReference>
<dbReference type="OrthoDB" id="13598at2759"/>
<dbReference type="eggNOG" id="KOG3466">
    <property type="taxonomic scope" value="Eukaryota"/>
</dbReference>
<dbReference type="Proteomes" id="UP000582659">
    <property type="component" value="Unassembled WGS sequence"/>
</dbReference>
<dbReference type="PANTHER" id="PTHR12868:SF0">
    <property type="entry name" value="NADH DEHYDROGENASE [UBIQUINONE] 1 BETA SUBCOMPLEX SUBUNIT 9"/>
    <property type="match status" value="1"/>
</dbReference>
<evidence type="ECO:0000256" key="9">
    <source>
        <dbReference type="ARBA" id="ARBA00022792"/>
    </source>
</evidence>
<sequence length="164" mass="19725">MESPAWMFTKALSHKQKVQRLYKRALREVFNWYGGTPVDVRYHQVLLRARFDAAADEKDTRKAQVMLADGCRELWEKRHYKPFRFALDPGGSAYDRVRESHDSILDSYYWTGPDREQYPYYFNRRQERKKELLQHWAKIEKAWDEELDNIQKELPKEKAAIGPK</sequence>
<evidence type="ECO:0000256" key="1">
    <source>
        <dbReference type="ARBA" id="ARBA00002920"/>
    </source>
</evidence>
<dbReference type="Proteomes" id="UP000659654">
    <property type="component" value="Unassembled WGS sequence"/>
</dbReference>
<evidence type="ECO:0000256" key="7">
    <source>
        <dbReference type="ARBA" id="ARBA00022553"/>
    </source>
</evidence>
<feature type="domain" description="Complex 1 LYR protein" evidence="16">
    <location>
        <begin position="16"/>
        <end position="76"/>
    </location>
</feature>
<name>A0A1I7S141_BURXY</name>
<keyword evidence="11" id="KW-0007">Acetylation</keyword>
<dbReference type="SMR" id="A0A1I7S141"/>
<evidence type="ECO:0000256" key="12">
    <source>
        <dbReference type="ARBA" id="ARBA00023128"/>
    </source>
</evidence>
<evidence type="ECO:0000256" key="8">
    <source>
        <dbReference type="ARBA" id="ARBA00022660"/>
    </source>
</evidence>
<comment type="similarity">
    <text evidence="3">Belongs to the complex I LYR family.</text>
</comment>
<dbReference type="GO" id="GO:0005743">
    <property type="term" value="C:mitochondrial inner membrane"/>
    <property type="evidence" value="ECO:0007669"/>
    <property type="project" value="UniProtKB-SubCell"/>
</dbReference>
<comment type="subcellular location">
    <subcellularLocation>
        <location evidence="2">Mitochondrion inner membrane</location>
        <topology evidence="2">Peripheral membrane protein</topology>
        <orientation evidence="2">Matrix side</orientation>
    </subcellularLocation>
</comment>
<accession>A0A1I7S141</accession>
<reference evidence="20" key="1">
    <citation type="submission" date="2016-11" db="UniProtKB">
        <authorList>
            <consortium name="WormBaseParasite"/>
        </authorList>
    </citation>
    <scope>IDENTIFICATION</scope>
</reference>
<protein>
    <recommendedName>
        <fullName evidence="5">NADH dehydrogenase [ubiquinone] 1 beta subcomplex subunit 9</fullName>
    </recommendedName>
    <alternativeName>
        <fullName evidence="14">Complex I-B22</fullName>
    </alternativeName>
    <alternativeName>
        <fullName evidence="15">NADH-ubiquinone oxidoreductase B22 subunit</fullName>
    </alternativeName>
</protein>
<keyword evidence="7" id="KW-0597">Phosphoprotein</keyword>
<evidence type="ECO:0000256" key="2">
    <source>
        <dbReference type="ARBA" id="ARBA00004443"/>
    </source>
</evidence>
<evidence type="ECO:0000256" key="15">
    <source>
        <dbReference type="ARBA" id="ARBA00032528"/>
    </source>
</evidence>
<comment type="subunit">
    <text evidence="4">Mammalian complex I is composed of 45 different subunits.</text>
</comment>
<evidence type="ECO:0000256" key="11">
    <source>
        <dbReference type="ARBA" id="ARBA00022990"/>
    </source>
</evidence>
<dbReference type="InterPro" id="IPR008011">
    <property type="entry name" value="Complex1_LYR_dom"/>
</dbReference>
<evidence type="ECO:0000256" key="4">
    <source>
        <dbReference type="ARBA" id="ARBA00011790"/>
    </source>
</evidence>
<dbReference type="GO" id="GO:0006120">
    <property type="term" value="P:mitochondrial electron transport, NADH to ubiquinone"/>
    <property type="evidence" value="ECO:0007669"/>
    <property type="project" value="InterPro"/>
</dbReference>
<keyword evidence="10" id="KW-0249">Electron transport</keyword>
<keyword evidence="19" id="KW-1185">Reference proteome</keyword>
<evidence type="ECO:0000313" key="17">
    <source>
        <dbReference type="EMBL" id="CAD5208021.1"/>
    </source>
</evidence>
<dbReference type="EMBL" id="CAJFDI010000001">
    <property type="protein sequence ID" value="CAD5208021.1"/>
    <property type="molecule type" value="Genomic_DNA"/>
</dbReference>
<dbReference type="PANTHER" id="PTHR12868">
    <property type="entry name" value="NADH-UBIQUINONE OXIDOREDUCTASE B22 SUBUNIT"/>
    <property type="match status" value="1"/>
</dbReference>
<evidence type="ECO:0000256" key="3">
    <source>
        <dbReference type="ARBA" id="ARBA00009508"/>
    </source>
</evidence>
<dbReference type="InterPro" id="IPR033034">
    <property type="entry name" value="NDUFB9"/>
</dbReference>
<keyword evidence="12" id="KW-0496">Mitochondrion</keyword>